<dbReference type="PROSITE" id="PS51257">
    <property type="entry name" value="PROKAR_LIPOPROTEIN"/>
    <property type="match status" value="1"/>
</dbReference>
<name>A0ABR1VLC5_9PEZI</name>
<gene>
    <name evidence="3" type="ORF">PG996_005403</name>
</gene>
<feature type="compositionally biased region" description="Polar residues" evidence="1">
    <location>
        <begin position="112"/>
        <end position="125"/>
    </location>
</feature>
<dbReference type="EMBL" id="JAQQWM010000003">
    <property type="protein sequence ID" value="KAK8072055.1"/>
    <property type="molecule type" value="Genomic_DNA"/>
</dbReference>
<evidence type="ECO:0000313" key="4">
    <source>
        <dbReference type="Proteomes" id="UP001446871"/>
    </source>
</evidence>
<evidence type="ECO:0000313" key="3">
    <source>
        <dbReference type="EMBL" id="KAK8072055.1"/>
    </source>
</evidence>
<evidence type="ECO:0000256" key="2">
    <source>
        <dbReference type="SAM" id="SignalP"/>
    </source>
</evidence>
<accession>A0ABR1VLC5</accession>
<feature type="region of interest" description="Disordered" evidence="1">
    <location>
        <begin position="73"/>
        <end position="157"/>
    </location>
</feature>
<comment type="caution">
    <text evidence="3">The sequence shown here is derived from an EMBL/GenBank/DDBJ whole genome shotgun (WGS) entry which is preliminary data.</text>
</comment>
<keyword evidence="4" id="KW-1185">Reference proteome</keyword>
<evidence type="ECO:0008006" key="5">
    <source>
        <dbReference type="Google" id="ProtNLM"/>
    </source>
</evidence>
<feature type="signal peptide" evidence="2">
    <location>
        <begin position="1"/>
        <end position="17"/>
    </location>
</feature>
<feature type="chain" id="PRO_5047444484" description="Hydrophobin" evidence="2">
    <location>
        <begin position="18"/>
        <end position="157"/>
    </location>
</feature>
<protein>
    <recommendedName>
        <fullName evidence="5">Hydrophobin</fullName>
    </recommendedName>
</protein>
<keyword evidence="2" id="KW-0732">Signal</keyword>
<reference evidence="3 4" key="1">
    <citation type="submission" date="2023-01" db="EMBL/GenBank/DDBJ databases">
        <title>Analysis of 21 Apiospora genomes using comparative genomics revels a genus with tremendous synthesis potential of carbohydrate active enzymes and secondary metabolites.</title>
        <authorList>
            <person name="Sorensen T."/>
        </authorList>
    </citation>
    <scope>NUCLEOTIDE SEQUENCE [LARGE SCALE GENOMIC DNA]</scope>
    <source>
        <strain evidence="3 4">CBS 83171</strain>
    </source>
</reference>
<feature type="compositionally biased region" description="Low complexity" evidence="1">
    <location>
        <begin position="129"/>
        <end position="142"/>
    </location>
</feature>
<dbReference type="Proteomes" id="UP001446871">
    <property type="component" value="Unassembled WGS sequence"/>
</dbReference>
<evidence type="ECO:0000256" key="1">
    <source>
        <dbReference type="SAM" id="MobiDB-lite"/>
    </source>
</evidence>
<proteinExistence type="predicted"/>
<sequence>MKLSILPSLLLATLATACVQEGRACAAGGDKCCLRRSCVSSTKGSALGFCVSLDAASLLNQPMPIVVPAAPAPAAPAATAPAAGTQPNNGGAMGEQPNNGNNGNGQAPAMSDGTNAGQPANTSQGMFPVGNNQGMNNVNQANPGNAGSPFYIVPTED</sequence>
<organism evidence="3 4">
    <name type="scientific">Apiospora saccharicola</name>
    <dbReference type="NCBI Taxonomy" id="335842"/>
    <lineage>
        <taxon>Eukaryota</taxon>
        <taxon>Fungi</taxon>
        <taxon>Dikarya</taxon>
        <taxon>Ascomycota</taxon>
        <taxon>Pezizomycotina</taxon>
        <taxon>Sordariomycetes</taxon>
        <taxon>Xylariomycetidae</taxon>
        <taxon>Amphisphaeriales</taxon>
        <taxon>Apiosporaceae</taxon>
        <taxon>Apiospora</taxon>
    </lineage>
</organism>